<dbReference type="EMBL" id="CP017603">
    <property type="protein sequence ID" value="AOY77762.1"/>
    <property type="molecule type" value="Genomic_DNA"/>
</dbReference>
<evidence type="ECO:0000313" key="4">
    <source>
        <dbReference type="Proteomes" id="UP000177894"/>
    </source>
</evidence>
<protein>
    <recommendedName>
        <fullName evidence="6">TIGR01906 family membrane protein</fullName>
    </recommendedName>
</protein>
<keyword evidence="4" id="KW-1185">Reference proteome</keyword>
<evidence type="ECO:0000313" key="5">
    <source>
        <dbReference type="Proteomes" id="UP000192478"/>
    </source>
</evidence>
<dbReference type="EMBL" id="CP020559">
    <property type="protein sequence ID" value="ARE88363.1"/>
    <property type="molecule type" value="Genomic_DNA"/>
</dbReference>
<feature type="transmembrane region" description="Helical" evidence="1">
    <location>
        <begin position="197"/>
        <end position="218"/>
    </location>
</feature>
<keyword evidence="1" id="KW-0812">Transmembrane</keyword>
<keyword evidence="1" id="KW-0472">Membrane</keyword>
<dbReference type="NCBIfam" id="TIGR01906">
    <property type="entry name" value="integ_TIGR01906"/>
    <property type="match status" value="1"/>
</dbReference>
<evidence type="ECO:0008006" key="6">
    <source>
        <dbReference type="Google" id="ProtNLM"/>
    </source>
</evidence>
<gene>
    <name evidence="2" type="ORF">BJL90_18995</name>
    <name evidence="3" type="ORF">CLFO_27650</name>
</gene>
<name>A0AAC9WGY1_9CLOT</name>
<sequence>MKHKYIYSIFGILFSIILLLSSIEFMAFNRNHYKNSFEKYDITTATGMDTNNLGHVVEDLLSYLKNEKDTLDTTAVIHGEEREVFGEREKLHMIDVKDLFVKGRLIRNAGLGVLVILLLGMIIKDGHWKTNLAKALFYTAVVNLTLLGIFLLLLYIDFNKYFTYFHLIFFNNDLWVLDPQKEVLIQMVPEGFFYDTSIKIIAIFIAGIKITGILGYLFKKNKPKQIISKAYNN</sequence>
<proteinExistence type="predicted"/>
<dbReference type="Pfam" id="PF07314">
    <property type="entry name" value="Lit"/>
    <property type="match status" value="1"/>
</dbReference>
<feature type="transmembrane region" description="Helical" evidence="1">
    <location>
        <begin position="6"/>
        <end position="28"/>
    </location>
</feature>
<keyword evidence="1" id="KW-1133">Transmembrane helix</keyword>
<accession>A0AAC9WGY1</accession>
<evidence type="ECO:0000313" key="2">
    <source>
        <dbReference type="EMBL" id="AOY77762.1"/>
    </source>
</evidence>
<dbReference type="InterPro" id="IPR010178">
    <property type="entry name" value="Lit"/>
</dbReference>
<dbReference type="Proteomes" id="UP000192478">
    <property type="component" value="Chromosome"/>
</dbReference>
<dbReference type="AlphaFoldDB" id="A0AAC9WGY1"/>
<dbReference type="RefSeq" id="WP_070971857.1">
    <property type="nucleotide sequence ID" value="NZ_CP017603.1"/>
</dbReference>
<dbReference type="KEGG" id="cfm:BJL90_18995"/>
<feature type="transmembrane region" description="Helical" evidence="1">
    <location>
        <begin position="135"/>
        <end position="154"/>
    </location>
</feature>
<organism evidence="3 5">
    <name type="scientific">Clostridium formicaceticum</name>
    <dbReference type="NCBI Taxonomy" id="1497"/>
    <lineage>
        <taxon>Bacteria</taxon>
        <taxon>Bacillati</taxon>
        <taxon>Bacillota</taxon>
        <taxon>Clostridia</taxon>
        <taxon>Eubacteriales</taxon>
        <taxon>Clostridiaceae</taxon>
        <taxon>Clostridium</taxon>
    </lineage>
</organism>
<reference evidence="3 5" key="2">
    <citation type="submission" date="2017-03" db="EMBL/GenBank/DDBJ databases">
        <title>Complete sequence of Clostridium formicaceticum DSM 92.</title>
        <authorList>
            <person name="Poehlein A."/>
            <person name="Karl M."/>
            <person name="Bengelsdorf F.R."/>
            <person name="Duerre P."/>
            <person name="Daniel R."/>
        </authorList>
    </citation>
    <scope>NUCLEOTIDE SEQUENCE [LARGE SCALE GENOMIC DNA]</scope>
    <source>
        <strain evidence="3 5">DSM 92</strain>
    </source>
</reference>
<evidence type="ECO:0000313" key="3">
    <source>
        <dbReference type="EMBL" id="ARE88363.1"/>
    </source>
</evidence>
<reference evidence="2 4" key="1">
    <citation type="submission" date="2016-10" db="EMBL/GenBank/DDBJ databases">
        <title>Complete Genome Sequence of Acetogen Clostridium formicoaceticum ATCC 27076.</title>
        <authorList>
            <person name="Bao T."/>
            <person name="Cheng C."/>
            <person name="Zhao J."/>
            <person name="Yang S.-T."/>
            <person name="Wang J."/>
            <person name="Wang M."/>
        </authorList>
    </citation>
    <scope>NUCLEOTIDE SEQUENCE [LARGE SCALE GENOMIC DNA]</scope>
    <source>
        <strain evidence="2 4">ATCC 27076</strain>
    </source>
</reference>
<evidence type="ECO:0000256" key="1">
    <source>
        <dbReference type="SAM" id="Phobius"/>
    </source>
</evidence>
<feature type="transmembrane region" description="Helical" evidence="1">
    <location>
        <begin position="105"/>
        <end position="123"/>
    </location>
</feature>
<dbReference type="Proteomes" id="UP000177894">
    <property type="component" value="Chromosome"/>
</dbReference>